<evidence type="ECO:0000256" key="8">
    <source>
        <dbReference type="ARBA" id="ARBA00022692"/>
    </source>
</evidence>
<name>A0A6P1M5Q1_9BACT</name>
<keyword evidence="11 17" id="KW-0472">Membrane</keyword>
<evidence type="ECO:0000313" key="19">
    <source>
        <dbReference type="Proteomes" id="UP000464954"/>
    </source>
</evidence>
<dbReference type="EMBL" id="CP047593">
    <property type="protein sequence ID" value="QHI69187.1"/>
    <property type="molecule type" value="Genomic_DNA"/>
</dbReference>
<keyword evidence="7 16" id="KW-0808">Transferase</keyword>
<dbReference type="InterPro" id="IPR043130">
    <property type="entry name" value="CDP-OH_PTrfase_TM_dom"/>
</dbReference>
<gene>
    <name evidence="18" type="primary">pgsA</name>
    <name evidence="18" type="ORF">GT409_06885</name>
</gene>
<evidence type="ECO:0000256" key="11">
    <source>
        <dbReference type="ARBA" id="ARBA00023136"/>
    </source>
</evidence>
<dbReference type="NCBIfam" id="TIGR00560">
    <property type="entry name" value="pgsA"/>
    <property type="match status" value="1"/>
</dbReference>
<evidence type="ECO:0000313" key="18">
    <source>
        <dbReference type="EMBL" id="QHI69187.1"/>
    </source>
</evidence>
<evidence type="ECO:0000256" key="5">
    <source>
        <dbReference type="ARBA" id="ARBA00014944"/>
    </source>
</evidence>
<comment type="catalytic activity">
    <reaction evidence="14">
        <text>a CDP-1,2-diacyl-sn-glycerol + sn-glycerol 3-phosphate = a 1,2-diacyl-sn-glycero-3-phospho-(1'-sn-glycero-3'-phosphate) + CMP + H(+)</text>
        <dbReference type="Rhea" id="RHEA:12593"/>
        <dbReference type="ChEBI" id="CHEBI:15378"/>
        <dbReference type="ChEBI" id="CHEBI:57597"/>
        <dbReference type="ChEBI" id="CHEBI:58332"/>
        <dbReference type="ChEBI" id="CHEBI:60110"/>
        <dbReference type="ChEBI" id="CHEBI:60377"/>
        <dbReference type="EC" id="2.7.8.5"/>
    </reaction>
</comment>
<dbReference type="GO" id="GO:0016020">
    <property type="term" value="C:membrane"/>
    <property type="evidence" value="ECO:0007669"/>
    <property type="project" value="UniProtKB-SubCell"/>
</dbReference>
<dbReference type="PANTHER" id="PTHR14269">
    <property type="entry name" value="CDP-DIACYLGLYCEROL--GLYCEROL-3-PHOSPHATE 3-PHOSPHATIDYLTRANSFERASE-RELATED"/>
    <property type="match status" value="1"/>
</dbReference>
<evidence type="ECO:0000256" key="7">
    <source>
        <dbReference type="ARBA" id="ARBA00022679"/>
    </source>
</evidence>
<evidence type="ECO:0000256" key="15">
    <source>
        <dbReference type="NCBIfam" id="TIGR00560"/>
    </source>
</evidence>
<accession>A0A6P1M5Q1</accession>
<evidence type="ECO:0000256" key="10">
    <source>
        <dbReference type="ARBA" id="ARBA00023098"/>
    </source>
</evidence>
<dbReference type="EC" id="2.7.8.5" evidence="4 15"/>
<reference evidence="18 19" key="1">
    <citation type="submission" date="2020-01" db="EMBL/GenBank/DDBJ databases">
        <title>Ponticoccus aerotolerans gen. nov., sp. nov., an anaerobic bacterium and proposal of Ponticoccusceae fam. nov., Ponticoccusles ord. nov. and Ponticoccuse classis nov. in the phylum Kiritimatiellaeota.</title>
        <authorList>
            <person name="Zhou L.Y."/>
            <person name="Du Z.J."/>
        </authorList>
    </citation>
    <scope>NUCLEOTIDE SEQUENCE [LARGE SCALE GENOMIC DNA]</scope>
    <source>
        <strain evidence="18 19">S-5007</strain>
    </source>
</reference>
<evidence type="ECO:0000256" key="6">
    <source>
        <dbReference type="ARBA" id="ARBA00022516"/>
    </source>
</evidence>
<dbReference type="AlphaFoldDB" id="A0A6P1M5Q1"/>
<keyword evidence="12" id="KW-0594">Phospholipid biosynthesis</keyword>
<dbReference type="PANTHER" id="PTHR14269:SF62">
    <property type="entry name" value="CDP-DIACYLGLYCEROL--GLYCEROL-3-PHOSPHATE 3-PHOSPHATIDYLTRANSFERASE 1, CHLOROPLASTIC"/>
    <property type="match status" value="1"/>
</dbReference>
<feature type="transmembrane region" description="Helical" evidence="17">
    <location>
        <begin position="126"/>
        <end position="144"/>
    </location>
</feature>
<evidence type="ECO:0000256" key="16">
    <source>
        <dbReference type="RuleBase" id="RU003750"/>
    </source>
</evidence>
<sequence>MNPPNILTLSRFGMAGLLIIFLNASVPGSGVLSLIVFVSAAITDALDGHLARNVYGCTDFGKLMDPLADKVLTAAAFIGFVGLGVMPAWMVTLILSREFMVTGLRLLAADKGLVLAAGIWGKHKTIWQMIFISIVLLLGCFQGLEKFHTLLWWFGLFVTALSVWSGWHYFDQNKNLLKGNR</sequence>
<evidence type="ECO:0000256" key="4">
    <source>
        <dbReference type="ARBA" id="ARBA00013170"/>
    </source>
</evidence>
<feature type="transmembrane region" description="Helical" evidence="17">
    <location>
        <begin position="71"/>
        <end position="95"/>
    </location>
</feature>
<evidence type="ECO:0000256" key="12">
    <source>
        <dbReference type="ARBA" id="ARBA00023209"/>
    </source>
</evidence>
<organism evidence="18 19">
    <name type="scientific">Tichowtungia aerotolerans</name>
    <dbReference type="NCBI Taxonomy" id="2697043"/>
    <lineage>
        <taxon>Bacteria</taxon>
        <taxon>Pseudomonadati</taxon>
        <taxon>Kiritimatiellota</taxon>
        <taxon>Tichowtungiia</taxon>
        <taxon>Tichowtungiales</taxon>
        <taxon>Tichowtungiaceae</taxon>
        <taxon>Tichowtungia</taxon>
    </lineage>
</organism>
<dbReference type="GO" id="GO:0046474">
    <property type="term" value="P:glycerophospholipid biosynthetic process"/>
    <property type="evidence" value="ECO:0007669"/>
    <property type="project" value="TreeGrafter"/>
</dbReference>
<dbReference type="InterPro" id="IPR000462">
    <property type="entry name" value="CDP-OH_P_trans"/>
</dbReference>
<dbReference type="Proteomes" id="UP000464954">
    <property type="component" value="Chromosome"/>
</dbReference>
<comment type="pathway">
    <text evidence="2">Phospholipid metabolism; phosphatidylglycerol biosynthesis; phosphatidylglycerol from CDP-diacylglycerol: step 1/2.</text>
</comment>
<comment type="similarity">
    <text evidence="3 16">Belongs to the CDP-alcohol phosphatidyltransferase class-I family.</text>
</comment>
<dbReference type="KEGG" id="taer:GT409_06885"/>
<dbReference type="InterPro" id="IPR048254">
    <property type="entry name" value="CDP_ALCOHOL_P_TRANSF_CS"/>
</dbReference>
<keyword evidence="13" id="KW-1208">Phospholipid metabolism</keyword>
<keyword evidence="6" id="KW-0444">Lipid biosynthesis</keyword>
<dbReference type="RefSeq" id="WP_160628242.1">
    <property type="nucleotide sequence ID" value="NZ_CP047593.1"/>
</dbReference>
<dbReference type="Gene3D" id="1.20.120.1760">
    <property type="match status" value="1"/>
</dbReference>
<evidence type="ECO:0000256" key="9">
    <source>
        <dbReference type="ARBA" id="ARBA00022989"/>
    </source>
</evidence>
<dbReference type="Pfam" id="PF01066">
    <property type="entry name" value="CDP-OH_P_transf"/>
    <property type="match status" value="1"/>
</dbReference>
<dbReference type="InterPro" id="IPR004570">
    <property type="entry name" value="Phosphatidylglycerol_P_synth"/>
</dbReference>
<evidence type="ECO:0000256" key="13">
    <source>
        <dbReference type="ARBA" id="ARBA00023264"/>
    </source>
</evidence>
<dbReference type="InterPro" id="IPR050324">
    <property type="entry name" value="CDP-alcohol_PTase-I"/>
</dbReference>
<comment type="subcellular location">
    <subcellularLocation>
        <location evidence="1">Membrane</location>
        <topology evidence="1">Multi-pass membrane protein</topology>
    </subcellularLocation>
</comment>
<evidence type="ECO:0000256" key="3">
    <source>
        <dbReference type="ARBA" id="ARBA00010441"/>
    </source>
</evidence>
<keyword evidence="10" id="KW-0443">Lipid metabolism</keyword>
<dbReference type="GO" id="GO:0008444">
    <property type="term" value="F:CDP-diacylglycerol-glycerol-3-phosphate 3-phosphatidyltransferase activity"/>
    <property type="evidence" value="ECO:0007669"/>
    <property type="project" value="UniProtKB-UniRule"/>
</dbReference>
<evidence type="ECO:0000256" key="17">
    <source>
        <dbReference type="SAM" id="Phobius"/>
    </source>
</evidence>
<dbReference type="PROSITE" id="PS00379">
    <property type="entry name" value="CDP_ALCOHOL_P_TRANSF"/>
    <property type="match status" value="1"/>
</dbReference>
<keyword evidence="8 17" id="KW-0812">Transmembrane</keyword>
<keyword evidence="9 17" id="KW-1133">Transmembrane helix</keyword>
<feature type="transmembrane region" description="Helical" evidence="17">
    <location>
        <begin position="12"/>
        <end position="42"/>
    </location>
</feature>
<evidence type="ECO:0000256" key="14">
    <source>
        <dbReference type="ARBA" id="ARBA00048586"/>
    </source>
</evidence>
<protein>
    <recommendedName>
        <fullName evidence="5 15">CDP-diacylglycerol--glycerol-3-phosphate 3-phosphatidyltransferase</fullName>
        <ecNumber evidence="4 15">2.7.8.5</ecNumber>
    </recommendedName>
</protein>
<evidence type="ECO:0000256" key="1">
    <source>
        <dbReference type="ARBA" id="ARBA00004141"/>
    </source>
</evidence>
<evidence type="ECO:0000256" key="2">
    <source>
        <dbReference type="ARBA" id="ARBA00005042"/>
    </source>
</evidence>
<dbReference type="PIRSF" id="PIRSF000847">
    <property type="entry name" value="Phos_ph_gly_syn"/>
    <property type="match status" value="1"/>
</dbReference>
<feature type="transmembrane region" description="Helical" evidence="17">
    <location>
        <begin position="150"/>
        <end position="170"/>
    </location>
</feature>
<proteinExistence type="inferred from homology"/>
<keyword evidence="19" id="KW-1185">Reference proteome</keyword>